<dbReference type="SUPFAM" id="SSF53187">
    <property type="entry name" value="Zn-dependent exopeptidases"/>
    <property type="match status" value="1"/>
</dbReference>
<gene>
    <name evidence="7" type="ORF">CHC_T00001032001</name>
</gene>
<dbReference type="Pfam" id="PF00246">
    <property type="entry name" value="Peptidase_M14"/>
    <property type="match status" value="1"/>
</dbReference>
<evidence type="ECO:0000313" key="7">
    <source>
        <dbReference type="EMBL" id="CDF38480.1"/>
    </source>
</evidence>
<evidence type="ECO:0000259" key="6">
    <source>
        <dbReference type="SMART" id="SM00631"/>
    </source>
</evidence>
<feature type="chain" id="PRO_5004443436" description="Peptidase M14 domain-containing protein" evidence="5">
    <location>
        <begin position="29"/>
        <end position="590"/>
    </location>
</feature>
<evidence type="ECO:0000256" key="3">
    <source>
        <dbReference type="SAM" id="MobiDB-lite"/>
    </source>
</evidence>
<protein>
    <recommendedName>
        <fullName evidence="6">Peptidase M14 domain-containing protein</fullName>
    </recommendedName>
</protein>
<keyword evidence="5" id="KW-0732">Signal</keyword>
<dbReference type="Gramene" id="CDF38480">
    <property type="protein sequence ID" value="CDF38480"/>
    <property type="gene ID" value="CHC_T00001032001"/>
</dbReference>
<dbReference type="EMBL" id="HG001934">
    <property type="protein sequence ID" value="CDF38480.1"/>
    <property type="molecule type" value="Genomic_DNA"/>
</dbReference>
<dbReference type="GeneID" id="17326098"/>
<evidence type="ECO:0000256" key="1">
    <source>
        <dbReference type="ARBA" id="ARBA00001947"/>
    </source>
</evidence>
<dbReference type="Gene3D" id="3.40.630.10">
    <property type="entry name" value="Zn peptidases"/>
    <property type="match status" value="1"/>
</dbReference>
<keyword evidence="4" id="KW-1133">Transmembrane helix</keyword>
<keyword evidence="4" id="KW-0812">Transmembrane</keyword>
<organism evidence="7 8">
    <name type="scientific">Chondrus crispus</name>
    <name type="common">Carrageen Irish moss</name>
    <name type="synonym">Polymorpha crispa</name>
    <dbReference type="NCBI Taxonomy" id="2769"/>
    <lineage>
        <taxon>Eukaryota</taxon>
        <taxon>Rhodophyta</taxon>
        <taxon>Florideophyceae</taxon>
        <taxon>Rhodymeniophycidae</taxon>
        <taxon>Gigartinales</taxon>
        <taxon>Gigartinaceae</taxon>
        <taxon>Chondrus</taxon>
    </lineage>
</organism>
<dbReference type="PhylomeDB" id="R7QM88"/>
<evidence type="ECO:0000313" key="8">
    <source>
        <dbReference type="Proteomes" id="UP000012073"/>
    </source>
</evidence>
<proteinExistence type="inferred from homology"/>
<dbReference type="KEGG" id="ccp:CHC_T00001032001"/>
<feature type="domain" description="Peptidase M14" evidence="6">
    <location>
        <begin position="58"/>
        <end position="405"/>
    </location>
</feature>
<dbReference type="STRING" id="2769.R7QM88"/>
<evidence type="ECO:0000256" key="2">
    <source>
        <dbReference type="ARBA" id="ARBA00005988"/>
    </source>
</evidence>
<accession>R7QM88</accession>
<feature type="compositionally biased region" description="Basic and acidic residues" evidence="3">
    <location>
        <begin position="264"/>
        <end position="273"/>
    </location>
</feature>
<comment type="cofactor">
    <cofactor evidence="1">
        <name>Zn(2+)</name>
        <dbReference type="ChEBI" id="CHEBI:29105"/>
    </cofactor>
</comment>
<dbReference type="PANTHER" id="PTHR11705">
    <property type="entry name" value="PROTEASE FAMILY M14 CARBOXYPEPTIDASE A,B"/>
    <property type="match status" value="1"/>
</dbReference>
<name>R7QM88_CHOCR</name>
<feature type="signal peptide" evidence="5">
    <location>
        <begin position="1"/>
        <end position="28"/>
    </location>
</feature>
<dbReference type="GO" id="GO:0004181">
    <property type="term" value="F:metallocarboxypeptidase activity"/>
    <property type="evidence" value="ECO:0007669"/>
    <property type="project" value="InterPro"/>
</dbReference>
<reference evidence="8" key="1">
    <citation type="journal article" date="2013" name="Proc. Natl. Acad. Sci. U.S.A.">
        <title>Genome structure and metabolic features in the red seaweed Chondrus crispus shed light on evolution of the Archaeplastida.</title>
        <authorList>
            <person name="Collen J."/>
            <person name="Porcel B."/>
            <person name="Carre W."/>
            <person name="Ball S.G."/>
            <person name="Chaparro C."/>
            <person name="Tonon T."/>
            <person name="Barbeyron T."/>
            <person name="Michel G."/>
            <person name="Noel B."/>
            <person name="Valentin K."/>
            <person name="Elias M."/>
            <person name="Artiguenave F."/>
            <person name="Arun A."/>
            <person name="Aury J.M."/>
            <person name="Barbosa-Neto J.F."/>
            <person name="Bothwell J.H."/>
            <person name="Bouget F.Y."/>
            <person name="Brillet L."/>
            <person name="Cabello-Hurtado F."/>
            <person name="Capella-Gutierrez S."/>
            <person name="Charrier B."/>
            <person name="Cladiere L."/>
            <person name="Cock J.M."/>
            <person name="Coelho S.M."/>
            <person name="Colleoni C."/>
            <person name="Czjzek M."/>
            <person name="Da Silva C."/>
            <person name="Delage L."/>
            <person name="Denoeud F."/>
            <person name="Deschamps P."/>
            <person name="Dittami S.M."/>
            <person name="Gabaldon T."/>
            <person name="Gachon C.M."/>
            <person name="Groisillier A."/>
            <person name="Herve C."/>
            <person name="Jabbari K."/>
            <person name="Katinka M."/>
            <person name="Kloareg B."/>
            <person name="Kowalczyk N."/>
            <person name="Labadie K."/>
            <person name="Leblanc C."/>
            <person name="Lopez P.J."/>
            <person name="McLachlan D.H."/>
            <person name="Meslet-Cladiere L."/>
            <person name="Moustafa A."/>
            <person name="Nehr Z."/>
            <person name="Nyvall Collen P."/>
            <person name="Panaud O."/>
            <person name="Partensky F."/>
            <person name="Poulain J."/>
            <person name="Rensing S.A."/>
            <person name="Rousvoal S."/>
            <person name="Samson G."/>
            <person name="Symeonidi A."/>
            <person name="Weissenbach J."/>
            <person name="Zambounis A."/>
            <person name="Wincker P."/>
            <person name="Boyen C."/>
        </authorList>
    </citation>
    <scope>NUCLEOTIDE SEQUENCE [LARGE SCALE GENOMIC DNA]</scope>
    <source>
        <strain evidence="8">cv. Stackhouse</strain>
    </source>
</reference>
<evidence type="ECO:0000256" key="5">
    <source>
        <dbReference type="SAM" id="SignalP"/>
    </source>
</evidence>
<sequence length="590" mass="65513">MATLESRMPLVHPFKLLLCLVLSLHALAFEGLLQAAGEVRKDRAAIPLRFAVPDWNVYHRTNDLYSRLSTVVESCKSASHLIVRAPSLTESAQHFRVDQRTSVTDDADSIRYITITHRASPAELAGRIIRRRRKTRIMFVFGETGRDFLTSEIALRVVEATCAANASRALPSALSDIELILVPVVNPNGRRIAEMGRRCERTNANDVDLDRNWPVHWNESARVRETERQETRRVAALRDAGRVLGVSMSQRALSHHDTRRHGKEPRPDSESEHSNYAPFAIGTHPFSEAETRALKAIVEKFRPASYVSLRTGAVALTTPGDCHPEEVQDADQSRLLKVVEGITASHCRSCKSGSLWNASGHTKCGTAADYMHSLQIPFVHTWHVYNSPKAVQGDCFRRHNPVTKEAYERVVENWAQAVFNFSTAVHNWMTLESSVGLDSAEQNASLSAAEAMARRADRLARGIPDPESAENDDHVAGDNWLHAGNQIPIEQRGRNLRLLNGRPGLLSWLFADRETENAADANAGAGAPSGPRSNRRLGQEEEGIGSVTGLLGAFAALLLLWCGILGVRRFIFNTHSKRSLFRPRRPEKTA</sequence>
<dbReference type="OrthoDB" id="5514at2759"/>
<feature type="transmembrane region" description="Helical" evidence="4">
    <location>
        <begin position="543"/>
        <end position="567"/>
    </location>
</feature>
<dbReference type="InterPro" id="IPR000834">
    <property type="entry name" value="Peptidase_M14"/>
</dbReference>
<comment type="similarity">
    <text evidence="2">Belongs to the peptidase M14 family.</text>
</comment>
<dbReference type="RefSeq" id="XP_005718373.1">
    <property type="nucleotide sequence ID" value="XM_005718316.1"/>
</dbReference>
<dbReference type="GO" id="GO:0008270">
    <property type="term" value="F:zinc ion binding"/>
    <property type="evidence" value="ECO:0007669"/>
    <property type="project" value="InterPro"/>
</dbReference>
<keyword evidence="4" id="KW-0472">Membrane</keyword>
<dbReference type="PANTHER" id="PTHR11705:SF119">
    <property type="entry name" value="OS02G0119300 PROTEIN"/>
    <property type="match status" value="1"/>
</dbReference>
<keyword evidence="8" id="KW-1185">Reference proteome</keyword>
<dbReference type="GO" id="GO:0005615">
    <property type="term" value="C:extracellular space"/>
    <property type="evidence" value="ECO:0007669"/>
    <property type="project" value="TreeGrafter"/>
</dbReference>
<evidence type="ECO:0000256" key="4">
    <source>
        <dbReference type="SAM" id="Phobius"/>
    </source>
</evidence>
<dbReference type="GO" id="GO:0006508">
    <property type="term" value="P:proteolysis"/>
    <property type="evidence" value="ECO:0007669"/>
    <property type="project" value="InterPro"/>
</dbReference>
<dbReference type="AlphaFoldDB" id="R7QM88"/>
<dbReference type="Proteomes" id="UP000012073">
    <property type="component" value="Unassembled WGS sequence"/>
</dbReference>
<dbReference type="SMART" id="SM00631">
    <property type="entry name" value="Zn_pept"/>
    <property type="match status" value="1"/>
</dbReference>
<feature type="region of interest" description="Disordered" evidence="3">
    <location>
        <begin position="248"/>
        <end position="282"/>
    </location>
</feature>